<feature type="domain" description="Glycoside hydrolase family 5" evidence="12">
    <location>
        <begin position="129"/>
        <end position="365"/>
    </location>
</feature>
<evidence type="ECO:0000256" key="3">
    <source>
        <dbReference type="ARBA" id="ARBA00022525"/>
    </source>
</evidence>
<evidence type="ECO:0000256" key="9">
    <source>
        <dbReference type="ARBA" id="ARBA00038929"/>
    </source>
</evidence>
<comment type="subcellular location">
    <subcellularLocation>
        <location evidence="1">Secreted</location>
    </subcellularLocation>
</comment>
<dbReference type="STRING" id="13370.A0A448YIQ4"/>
<dbReference type="SUPFAM" id="SSF51445">
    <property type="entry name" value="(Trans)glycosidases"/>
    <property type="match status" value="1"/>
</dbReference>
<dbReference type="GO" id="GO:0004338">
    <property type="term" value="F:glucan exo-1,3-beta-glucosidase activity"/>
    <property type="evidence" value="ECO:0007669"/>
    <property type="project" value="UniProtKB-EC"/>
</dbReference>
<evidence type="ECO:0000256" key="10">
    <source>
        <dbReference type="RuleBase" id="RU361153"/>
    </source>
</evidence>
<evidence type="ECO:0000256" key="4">
    <source>
        <dbReference type="ARBA" id="ARBA00022729"/>
    </source>
</evidence>
<evidence type="ECO:0000256" key="1">
    <source>
        <dbReference type="ARBA" id="ARBA00004613"/>
    </source>
</evidence>
<dbReference type="Pfam" id="PF00150">
    <property type="entry name" value="Cellulase"/>
    <property type="match status" value="1"/>
</dbReference>
<dbReference type="GO" id="GO:0009986">
    <property type="term" value="C:cell surface"/>
    <property type="evidence" value="ECO:0007669"/>
    <property type="project" value="TreeGrafter"/>
</dbReference>
<dbReference type="PANTHER" id="PTHR31297:SF1">
    <property type="entry name" value="GLUCAN 1,3-BETA-GLUCOSIDASE I_II-RELATED"/>
    <property type="match status" value="1"/>
</dbReference>
<feature type="signal peptide" evidence="11">
    <location>
        <begin position="1"/>
        <end position="26"/>
    </location>
</feature>
<keyword evidence="7" id="KW-0961">Cell wall biogenesis/degradation</keyword>
<comment type="catalytic activity">
    <reaction evidence="8">
        <text>Successive hydrolysis of beta-D-glucose units from the non-reducing ends of (1-&gt;3)-beta-D-glucans, releasing alpha-glucose.</text>
        <dbReference type="EC" id="3.2.1.58"/>
    </reaction>
</comment>
<dbReference type="GO" id="GO:0005576">
    <property type="term" value="C:extracellular region"/>
    <property type="evidence" value="ECO:0007669"/>
    <property type="project" value="UniProtKB-SubCell"/>
</dbReference>
<dbReference type="GO" id="GO:0009251">
    <property type="term" value="P:glucan catabolic process"/>
    <property type="evidence" value="ECO:0007669"/>
    <property type="project" value="TreeGrafter"/>
</dbReference>
<name>A0A448YIQ4_BRENA</name>
<evidence type="ECO:0000256" key="7">
    <source>
        <dbReference type="ARBA" id="ARBA00023316"/>
    </source>
</evidence>
<evidence type="ECO:0000256" key="5">
    <source>
        <dbReference type="ARBA" id="ARBA00022801"/>
    </source>
</evidence>
<keyword evidence="4 11" id="KW-0732">Signal</keyword>
<dbReference type="InterPro" id="IPR050386">
    <property type="entry name" value="Glycosyl_hydrolase_5"/>
</dbReference>
<keyword evidence="14" id="KW-1185">Reference proteome</keyword>
<dbReference type="AlphaFoldDB" id="A0A448YIQ4"/>
<evidence type="ECO:0000256" key="11">
    <source>
        <dbReference type="SAM" id="SignalP"/>
    </source>
</evidence>
<reference evidence="13 14" key="1">
    <citation type="submission" date="2018-12" db="EMBL/GenBank/DDBJ databases">
        <authorList>
            <person name="Tiukova I."/>
            <person name="Dainat J."/>
        </authorList>
    </citation>
    <scope>NUCLEOTIDE SEQUENCE [LARGE SCALE GENOMIC DNA]</scope>
</reference>
<proteinExistence type="inferred from homology"/>
<dbReference type="InParanoid" id="A0A448YIQ4"/>
<sequence>MCVSQLHEMVSFTWLIIVLFTAFAVAQVPSPHYRSDGVIVSRQVAEYWYKRSIQKRDTDSSSPSFDYSSEKVYGVSLGGWLITEPYITPSLYRAAITDNETDAQIPVDEYHYCKKLGTSECYNRLHEHWDTFINGSDFKKIKEWGLNTVRLPIGYWAFARLKNDTFCFGQEEYLEKAIEWCRENNLHMLLDLHGMPGSQNGFDNSGLRDQVNWLNVTTNFNLGFEVLNYIQNKYGQPEYYDVISGIENVNEPLGPKINMSRLKNFDRDSYAQMRSVGSDNYFTFHDAFMNATYWNNVFQSGHNISENATYSASIYNILIDHHRYEVFSTGQLLLNISGHIDSLKDFTSGIVNDEKIPVKVIGEWSAALSDCATWLNGVGRGSRYEGQYSSSQVVGKCSYSNDYSKMTSQNRTDTRKLVEAQLDLYNETNGFIFWCYKTENAIEFDLSKLIEYDLFPQPLTARKYPNVLKSSATSLVNSPSNRLLLMETAVVMIIISLI</sequence>
<evidence type="ECO:0000259" key="12">
    <source>
        <dbReference type="Pfam" id="PF00150"/>
    </source>
</evidence>
<dbReference type="GO" id="GO:0071555">
    <property type="term" value="P:cell wall organization"/>
    <property type="evidence" value="ECO:0007669"/>
    <property type="project" value="UniProtKB-KW"/>
</dbReference>
<dbReference type="InterPro" id="IPR001547">
    <property type="entry name" value="Glyco_hydro_5"/>
</dbReference>
<organism evidence="13 14">
    <name type="scientific">Brettanomyces naardenensis</name>
    <name type="common">Yeast</name>
    <dbReference type="NCBI Taxonomy" id="13370"/>
    <lineage>
        <taxon>Eukaryota</taxon>
        <taxon>Fungi</taxon>
        <taxon>Dikarya</taxon>
        <taxon>Ascomycota</taxon>
        <taxon>Saccharomycotina</taxon>
        <taxon>Pichiomycetes</taxon>
        <taxon>Pichiales</taxon>
        <taxon>Pichiaceae</taxon>
        <taxon>Brettanomyces</taxon>
    </lineage>
</organism>
<dbReference type="Gene3D" id="3.20.20.80">
    <property type="entry name" value="Glycosidases"/>
    <property type="match status" value="1"/>
</dbReference>
<evidence type="ECO:0000256" key="2">
    <source>
        <dbReference type="ARBA" id="ARBA00005641"/>
    </source>
</evidence>
<dbReference type="OrthoDB" id="62120at2759"/>
<accession>A0A448YIQ4</accession>
<evidence type="ECO:0000313" key="14">
    <source>
        <dbReference type="Proteomes" id="UP000290900"/>
    </source>
</evidence>
<keyword evidence="5 10" id="KW-0378">Hydrolase</keyword>
<dbReference type="PANTHER" id="PTHR31297">
    <property type="entry name" value="GLUCAN ENDO-1,6-BETA-GLUCOSIDASE B"/>
    <property type="match status" value="1"/>
</dbReference>
<evidence type="ECO:0000256" key="8">
    <source>
        <dbReference type="ARBA" id="ARBA00036824"/>
    </source>
</evidence>
<dbReference type="EMBL" id="CAACVR010000007">
    <property type="protein sequence ID" value="VEU20835.1"/>
    <property type="molecule type" value="Genomic_DNA"/>
</dbReference>
<gene>
    <name evidence="13" type="ORF">BRENAR_LOCUS1570</name>
</gene>
<keyword evidence="6 10" id="KW-0326">Glycosidase</keyword>
<protein>
    <recommendedName>
        <fullName evidence="9">glucan 1,3-beta-glucosidase</fullName>
        <ecNumber evidence="9">3.2.1.58</ecNumber>
    </recommendedName>
</protein>
<feature type="chain" id="PRO_5019305094" description="glucan 1,3-beta-glucosidase" evidence="11">
    <location>
        <begin position="27"/>
        <end position="498"/>
    </location>
</feature>
<comment type="similarity">
    <text evidence="2 10">Belongs to the glycosyl hydrolase 5 (cellulase A) family.</text>
</comment>
<keyword evidence="3" id="KW-0964">Secreted</keyword>
<evidence type="ECO:0000313" key="13">
    <source>
        <dbReference type="EMBL" id="VEU20835.1"/>
    </source>
</evidence>
<dbReference type="EC" id="3.2.1.58" evidence="9"/>
<dbReference type="Proteomes" id="UP000290900">
    <property type="component" value="Unassembled WGS sequence"/>
</dbReference>
<dbReference type="InterPro" id="IPR017853">
    <property type="entry name" value="GH"/>
</dbReference>
<evidence type="ECO:0000256" key="6">
    <source>
        <dbReference type="ARBA" id="ARBA00023295"/>
    </source>
</evidence>